<evidence type="ECO:0000313" key="2">
    <source>
        <dbReference type="EMBL" id="PAV75349.1"/>
    </source>
</evidence>
<dbReference type="AlphaFoldDB" id="A0A2A2KNB7"/>
<protein>
    <submittedName>
        <fullName evidence="2">Uncharacterized protein</fullName>
    </submittedName>
</protein>
<dbReference type="OrthoDB" id="1714508at2759"/>
<feature type="compositionally biased region" description="Basic and acidic residues" evidence="1">
    <location>
        <begin position="122"/>
        <end position="139"/>
    </location>
</feature>
<organism evidence="2 3">
    <name type="scientific">Diploscapter pachys</name>
    <dbReference type="NCBI Taxonomy" id="2018661"/>
    <lineage>
        <taxon>Eukaryota</taxon>
        <taxon>Metazoa</taxon>
        <taxon>Ecdysozoa</taxon>
        <taxon>Nematoda</taxon>
        <taxon>Chromadorea</taxon>
        <taxon>Rhabditida</taxon>
        <taxon>Rhabditina</taxon>
        <taxon>Rhabditomorpha</taxon>
        <taxon>Rhabditoidea</taxon>
        <taxon>Rhabditidae</taxon>
        <taxon>Diploscapter</taxon>
    </lineage>
</organism>
<dbReference type="PANTHER" id="PTHR13464">
    <property type="entry name" value="TRANSCRIPTIONAL REGULATOR PROTEIN HCNGP"/>
    <property type="match status" value="1"/>
</dbReference>
<feature type="compositionally biased region" description="Acidic residues" evidence="1">
    <location>
        <begin position="141"/>
        <end position="155"/>
    </location>
</feature>
<dbReference type="STRING" id="2018661.A0A2A2KNB7"/>
<keyword evidence="3" id="KW-1185">Reference proteome</keyword>
<sequence length="310" mass="34652">MLNLVDYGSDSDEGSPNKGPRSPNRHNKSKQRKDSEVMFEESSSDRSSTRSELFEPPPPKRRSTNAGSESNTPTQLGNFHQANSTASLLSMNVAGDDKEDAFEQADREANEGAQSSGASPDSIREEQIEEPKPPERQSQEDNSDEDEKLIDVEVEEAQKLLRQLQDSSANSPQYDVSPQTPQNEGQMTPDRDATAAVVEYEGEVRLPLDPPGECDYVLQQKFLGFFDRKGAGIDMNAQIKNQKHFQNPSSYERFIEEFSLDEKGSNFPPNIFDPHAFPENCFYEHLAELQRIASEQAQPAKKPAAPTQKK</sequence>
<dbReference type="PANTHER" id="PTHR13464:SF0">
    <property type="entry name" value="SAP30-BINDING PROTEIN"/>
    <property type="match status" value="1"/>
</dbReference>
<proteinExistence type="predicted"/>
<gene>
    <name evidence="2" type="ORF">WR25_14835</name>
</gene>
<name>A0A2A2KNB7_9BILA</name>
<dbReference type="GO" id="GO:0005634">
    <property type="term" value="C:nucleus"/>
    <property type="evidence" value="ECO:0007669"/>
    <property type="project" value="TreeGrafter"/>
</dbReference>
<evidence type="ECO:0000256" key="1">
    <source>
        <dbReference type="SAM" id="MobiDB-lite"/>
    </source>
</evidence>
<feature type="compositionally biased region" description="Polar residues" evidence="1">
    <location>
        <begin position="64"/>
        <end position="90"/>
    </location>
</feature>
<feature type="region of interest" description="Disordered" evidence="1">
    <location>
        <begin position="1"/>
        <end position="192"/>
    </location>
</feature>
<feature type="compositionally biased region" description="Polar residues" evidence="1">
    <location>
        <begin position="164"/>
        <end position="186"/>
    </location>
</feature>
<comment type="caution">
    <text evidence="2">The sequence shown here is derived from an EMBL/GenBank/DDBJ whole genome shotgun (WGS) entry which is preliminary data.</text>
</comment>
<reference evidence="2 3" key="1">
    <citation type="journal article" date="2017" name="Curr. Biol.">
        <title>Genome architecture and evolution of a unichromosomal asexual nematode.</title>
        <authorList>
            <person name="Fradin H."/>
            <person name="Zegar C."/>
            <person name="Gutwein M."/>
            <person name="Lucas J."/>
            <person name="Kovtun M."/>
            <person name="Corcoran D."/>
            <person name="Baugh L.R."/>
            <person name="Kiontke K."/>
            <person name="Gunsalus K."/>
            <person name="Fitch D.H."/>
            <person name="Piano F."/>
        </authorList>
    </citation>
    <scope>NUCLEOTIDE SEQUENCE [LARGE SCALE GENOMIC DNA]</scope>
    <source>
        <strain evidence="2">PF1309</strain>
    </source>
</reference>
<accession>A0A2A2KNB7</accession>
<dbReference type="GO" id="GO:0006355">
    <property type="term" value="P:regulation of DNA-templated transcription"/>
    <property type="evidence" value="ECO:0007669"/>
    <property type="project" value="InterPro"/>
</dbReference>
<dbReference type="Proteomes" id="UP000218231">
    <property type="component" value="Unassembled WGS sequence"/>
</dbReference>
<evidence type="ECO:0000313" key="3">
    <source>
        <dbReference type="Proteomes" id="UP000218231"/>
    </source>
</evidence>
<dbReference type="EMBL" id="LIAE01008125">
    <property type="protein sequence ID" value="PAV75349.1"/>
    <property type="molecule type" value="Genomic_DNA"/>
</dbReference>
<dbReference type="Pfam" id="PF07818">
    <property type="entry name" value="HCNGP"/>
    <property type="match status" value="1"/>
</dbReference>
<dbReference type="InterPro" id="IPR012479">
    <property type="entry name" value="SAP30BP"/>
</dbReference>
<feature type="compositionally biased region" description="Basic and acidic residues" evidence="1">
    <location>
        <begin position="43"/>
        <end position="53"/>
    </location>
</feature>